<organism evidence="2 3">
    <name type="scientific">Yinghuangia aomiensis</name>
    <dbReference type="NCBI Taxonomy" id="676205"/>
    <lineage>
        <taxon>Bacteria</taxon>
        <taxon>Bacillati</taxon>
        <taxon>Actinomycetota</taxon>
        <taxon>Actinomycetes</taxon>
        <taxon>Kitasatosporales</taxon>
        <taxon>Streptomycetaceae</taxon>
        <taxon>Yinghuangia</taxon>
    </lineage>
</organism>
<comment type="caution">
    <text evidence="2">The sequence shown here is derived from an EMBL/GenBank/DDBJ whole genome shotgun (WGS) entry which is preliminary data.</text>
</comment>
<evidence type="ECO:0008006" key="4">
    <source>
        <dbReference type="Google" id="ProtNLM"/>
    </source>
</evidence>
<keyword evidence="1" id="KW-0732">Signal</keyword>
<dbReference type="EMBL" id="BAABHS010000001">
    <property type="protein sequence ID" value="GAA4946710.1"/>
    <property type="molecule type" value="Genomic_DNA"/>
</dbReference>
<gene>
    <name evidence="2" type="ORF">GCM10023205_03190</name>
</gene>
<evidence type="ECO:0000313" key="2">
    <source>
        <dbReference type="EMBL" id="GAA4946710.1"/>
    </source>
</evidence>
<sequence length="160" mass="16124">MTVRTPRSRSGRGGTATAPAVPALAVAALSAAAVLAGCSSDSGGSADAQDAAADDPAAGALLDAAKTFRTAFWEGRADTAYAMLSPRCQAALPAPDFAAKVADNAAKSGGKLSRLTPTSFTVHAGPDSGDTGYVVIVDGTPRSIDDKWVLDAGKWRNDQC</sequence>
<evidence type="ECO:0000256" key="1">
    <source>
        <dbReference type="SAM" id="SignalP"/>
    </source>
</evidence>
<protein>
    <recommendedName>
        <fullName evidence="4">Lipoprotein</fullName>
    </recommendedName>
</protein>
<reference evidence="3" key="1">
    <citation type="journal article" date="2019" name="Int. J. Syst. Evol. Microbiol.">
        <title>The Global Catalogue of Microorganisms (GCM) 10K type strain sequencing project: providing services to taxonomists for standard genome sequencing and annotation.</title>
        <authorList>
            <consortium name="The Broad Institute Genomics Platform"/>
            <consortium name="The Broad Institute Genome Sequencing Center for Infectious Disease"/>
            <person name="Wu L."/>
            <person name="Ma J."/>
        </authorList>
    </citation>
    <scope>NUCLEOTIDE SEQUENCE [LARGE SCALE GENOMIC DNA]</scope>
    <source>
        <strain evidence="3">JCM 17986</strain>
    </source>
</reference>
<accession>A0ABP9GLE7</accession>
<proteinExistence type="predicted"/>
<name>A0ABP9GLE7_9ACTN</name>
<dbReference type="RefSeq" id="WP_345673372.1">
    <property type="nucleotide sequence ID" value="NZ_BAABHS010000001.1"/>
</dbReference>
<feature type="signal peptide" evidence="1">
    <location>
        <begin position="1"/>
        <end position="36"/>
    </location>
</feature>
<keyword evidence="3" id="KW-1185">Reference proteome</keyword>
<feature type="chain" id="PRO_5045313848" description="Lipoprotein" evidence="1">
    <location>
        <begin position="37"/>
        <end position="160"/>
    </location>
</feature>
<dbReference type="Proteomes" id="UP001500466">
    <property type="component" value="Unassembled WGS sequence"/>
</dbReference>
<evidence type="ECO:0000313" key="3">
    <source>
        <dbReference type="Proteomes" id="UP001500466"/>
    </source>
</evidence>